<dbReference type="PRINTS" id="PR00337">
    <property type="entry name" value="LEUILEVALBP"/>
</dbReference>
<comment type="caution">
    <text evidence="6">The sequence shown here is derived from an EMBL/GenBank/DDBJ whole genome shotgun (WGS) entry which is preliminary data.</text>
</comment>
<keyword evidence="3" id="KW-0732">Signal</keyword>
<dbReference type="InterPro" id="IPR028082">
    <property type="entry name" value="Peripla_BP_I"/>
</dbReference>
<accession>A0A537JMU7</accession>
<feature type="domain" description="Leucine-binding protein" evidence="5">
    <location>
        <begin position="34"/>
        <end position="384"/>
    </location>
</feature>
<dbReference type="InterPro" id="IPR000709">
    <property type="entry name" value="Leu_Ile_Val-bd"/>
</dbReference>
<dbReference type="GO" id="GO:0006865">
    <property type="term" value="P:amino acid transport"/>
    <property type="evidence" value="ECO:0007669"/>
    <property type="project" value="UniProtKB-KW"/>
</dbReference>
<dbReference type="InterPro" id="IPR028081">
    <property type="entry name" value="Leu-bd"/>
</dbReference>
<dbReference type="CDD" id="cd06342">
    <property type="entry name" value="PBP1_ABC_LIVBP-like"/>
    <property type="match status" value="1"/>
</dbReference>
<sequence>MHSRAPSSVAVITALVFLVFMSVQPPSALPASEPLQIAWAGPLTGDVAQLGQGWLNGVKLAVDEWNAKGGVLGRQVVIAPEDDQCDPKQAATVATKIADDPRNVALIGHFCSGATLAGAPIENKANLPQIVNSSNPRITLQGWHNLFRPIANDNIQGKRGVAYVMKALHATKFALLSDKQAFGQGVIEVAKSTIEAGGGSITSTGGVEPKDVDYSPVLTKIIKMENPDAIVYCTNFPTSAGLMLRQIRQLGYKKPVIGCDGWFDPAMIKAAGSMGSMTSKADAAYITFQAPPYSGPEAPAGVKAFAAKYKTKFGSDPNGYEIYGYEHGNIMLAAIKAAGSTDKSKIIDVLHTQAVPGILIPRYRFDANGDVVNAPLYIYTVANGQFKLVVQATD</sequence>
<comment type="similarity">
    <text evidence="1">Belongs to the leucine-binding protein family.</text>
</comment>
<dbReference type="SUPFAM" id="SSF53822">
    <property type="entry name" value="Periplasmic binding protein-like I"/>
    <property type="match status" value="1"/>
</dbReference>
<dbReference type="PANTHER" id="PTHR47151">
    <property type="entry name" value="LEU/ILE/VAL-BINDING ABC TRANSPORTER SUBUNIT"/>
    <property type="match status" value="1"/>
</dbReference>
<dbReference type="Pfam" id="PF13458">
    <property type="entry name" value="Peripla_BP_6"/>
    <property type="match status" value="1"/>
</dbReference>
<dbReference type="Proteomes" id="UP000320048">
    <property type="component" value="Unassembled WGS sequence"/>
</dbReference>
<keyword evidence="2" id="KW-0813">Transport</keyword>
<name>A0A537JMU7_9BACT</name>
<dbReference type="EMBL" id="VBAO01000013">
    <property type="protein sequence ID" value="TMI84881.1"/>
    <property type="molecule type" value="Genomic_DNA"/>
</dbReference>
<dbReference type="Gene3D" id="3.40.50.2300">
    <property type="match status" value="2"/>
</dbReference>
<reference evidence="6 7" key="1">
    <citation type="journal article" date="2019" name="Nat. Microbiol.">
        <title>Mediterranean grassland soil C-N compound turnover is dependent on rainfall and depth, and is mediated by genomically divergent microorganisms.</title>
        <authorList>
            <person name="Diamond S."/>
            <person name="Andeer P.F."/>
            <person name="Li Z."/>
            <person name="Crits-Christoph A."/>
            <person name="Burstein D."/>
            <person name="Anantharaman K."/>
            <person name="Lane K.R."/>
            <person name="Thomas B.C."/>
            <person name="Pan C."/>
            <person name="Northen T.R."/>
            <person name="Banfield J.F."/>
        </authorList>
    </citation>
    <scope>NUCLEOTIDE SEQUENCE [LARGE SCALE GENOMIC DNA]</scope>
    <source>
        <strain evidence="6">NP_7</strain>
    </source>
</reference>
<evidence type="ECO:0000256" key="1">
    <source>
        <dbReference type="ARBA" id="ARBA00010062"/>
    </source>
</evidence>
<keyword evidence="4" id="KW-0029">Amino-acid transport</keyword>
<dbReference type="AlphaFoldDB" id="A0A537JMU7"/>
<organism evidence="6 7">
    <name type="scientific">Candidatus Segetimicrobium genomatis</name>
    <dbReference type="NCBI Taxonomy" id="2569760"/>
    <lineage>
        <taxon>Bacteria</taxon>
        <taxon>Bacillati</taxon>
        <taxon>Candidatus Sysuimicrobiota</taxon>
        <taxon>Candidatus Sysuimicrobiia</taxon>
        <taxon>Candidatus Sysuimicrobiales</taxon>
        <taxon>Candidatus Segetimicrobiaceae</taxon>
        <taxon>Candidatus Segetimicrobium</taxon>
    </lineage>
</organism>
<evidence type="ECO:0000313" key="7">
    <source>
        <dbReference type="Proteomes" id="UP000320048"/>
    </source>
</evidence>
<proteinExistence type="inferred from homology"/>
<evidence type="ECO:0000256" key="4">
    <source>
        <dbReference type="ARBA" id="ARBA00022970"/>
    </source>
</evidence>
<evidence type="ECO:0000256" key="3">
    <source>
        <dbReference type="ARBA" id="ARBA00022729"/>
    </source>
</evidence>
<evidence type="ECO:0000256" key="2">
    <source>
        <dbReference type="ARBA" id="ARBA00022448"/>
    </source>
</evidence>
<evidence type="ECO:0000313" key="6">
    <source>
        <dbReference type="EMBL" id="TMI84881.1"/>
    </source>
</evidence>
<evidence type="ECO:0000259" key="5">
    <source>
        <dbReference type="Pfam" id="PF13458"/>
    </source>
</evidence>
<protein>
    <submittedName>
        <fullName evidence="6">Branched-chain amino acid ABC transporter substrate-binding protein</fullName>
    </submittedName>
</protein>
<dbReference type="PANTHER" id="PTHR47151:SF2">
    <property type="entry name" value="AMINO ACID BINDING PROTEIN"/>
    <property type="match status" value="1"/>
</dbReference>
<gene>
    <name evidence="6" type="ORF">E6H04_00495</name>
</gene>